<dbReference type="InterPro" id="IPR000933">
    <property type="entry name" value="Glyco_hydro_29"/>
</dbReference>
<name>A0A926DL26_9FIRM</name>
<comment type="similarity">
    <text evidence="2">Belongs to the glycosyl hydrolase 29 family.</text>
</comment>
<protein>
    <recommendedName>
        <fullName evidence="3">alpha-L-fucosidase</fullName>
        <ecNumber evidence="3">3.2.1.51</ecNumber>
    </recommendedName>
</protein>
<dbReference type="InterPro" id="IPR057739">
    <property type="entry name" value="Glyco_hydro_29_N"/>
</dbReference>
<dbReference type="Proteomes" id="UP000611762">
    <property type="component" value="Unassembled WGS sequence"/>
</dbReference>
<evidence type="ECO:0000313" key="10">
    <source>
        <dbReference type="Proteomes" id="UP000611762"/>
    </source>
</evidence>
<dbReference type="EC" id="3.2.1.51" evidence="3"/>
<dbReference type="InterPro" id="IPR016286">
    <property type="entry name" value="FUC_metazoa-typ"/>
</dbReference>
<organism evidence="9 10">
    <name type="scientific">Congzhengia minquanensis</name>
    <dbReference type="NCBI Taxonomy" id="2763657"/>
    <lineage>
        <taxon>Bacteria</taxon>
        <taxon>Bacillati</taxon>
        <taxon>Bacillota</taxon>
        <taxon>Clostridia</taxon>
        <taxon>Eubacteriales</taxon>
        <taxon>Oscillospiraceae</taxon>
        <taxon>Congzhengia</taxon>
    </lineage>
</organism>
<accession>A0A926DL26</accession>
<sequence length="418" mass="47444">MLFQDERFGLFVHWGIYSVGGWHEQEQWRRGISKQEYIKYKDQFNPEGYSPDQWLSLAKEAGMQYVVFTAKHHDGFCMWDTKFSDYNVMHTPYGKDILAEVAKSCKKYGLKLGVYYSVPDWNCPYSVNYGGDHQLAEPNAGDTPDEEAYKNYIKDQMTELLGGRYGEISALFWDIPPVHQDESVNEYVRKLMPGILINDRGYSAGDYSTPEREVPKNKSFSGLTEACQSVGRESWGFRTNEDYLSHLFLECAIDAVMCKGGNYLLNVGPDARGYLPKQTEETLKQVGSWFRRVSESYFGAKLVDVGINQAINDVTVTKKDNFLYIHLPAPAESDGLALKPISVLPKSAVVLNNGQELNCELAYMPFYFFAGGAEAEYLHVMEIPVNKLAGEVIVLRLEFENLDEMLGTLEQTDTNIIL</sequence>
<dbReference type="PRINTS" id="PR00741">
    <property type="entry name" value="GLHYDRLASE29"/>
</dbReference>
<comment type="function">
    <text evidence="1">Alpha-L-fucosidase is responsible for hydrolyzing the alpha-1,6-linked fucose joined to the reducing-end N-acetylglucosamine of the carbohydrate moieties of glycoproteins.</text>
</comment>
<reference evidence="9" key="1">
    <citation type="submission" date="2020-08" db="EMBL/GenBank/DDBJ databases">
        <title>Genome public.</title>
        <authorList>
            <person name="Liu C."/>
            <person name="Sun Q."/>
        </authorList>
    </citation>
    <scope>NUCLEOTIDE SEQUENCE</scope>
    <source>
        <strain evidence="9">H8</strain>
    </source>
</reference>
<dbReference type="GO" id="GO:0004560">
    <property type="term" value="F:alpha-L-fucosidase activity"/>
    <property type="evidence" value="ECO:0007669"/>
    <property type="project" value="InterPro"/>
</dbReference>
<keyword evidence="6" id="KW-0326">Glycosidase</keyword>
<evidence type="ECO:0000313" key="9">
    <source>
        <dbReference type="EMBL" id="MBC8539712.1"/>
    </source>
</evidence>
<dbReference type="PIRSF" id="PIRSF001092">
    <property type="entry name" value="Alpha-L-fucosidase"/>
    <property type="match status" value="1"/>
</dbReference>
<evidence type="ECO:0000256" key="4">
    <source>
        <dbReference type="ARBA" id="ARBA00022729"/>
    </source>
</evidence>
<dbReference type="GO" id="GO:0005764">
    <property type="term" value="C:lysosome"/>
    <property type="evidence" value="ECO:0007669"/>
    <property type="project" value="TreeGrafter"/>
</dbReference>
<dbReference type="SUPFAM" id="SSF51445">
    <property type="entry name" value="(Trans)glycosidases"/>
    <property type="match status" value="1"/>
</dbReference>
<dbReference type="AlphaFoldDB" id="A0A926DL26"/>
<evidence type="ECO:0000256" key="3">
    <source>
        <dbReference type="ARBA" id="ARBA00012662"/>
    </source>
</evidence>
<keyword evidence="5" id="KW-0378">Hydrolase</keyword>
<evidence type="ECO:0000256" key="1">
    <source>
        <dbReference type="ARBA" id="ARBA00004071"/>
    </source>
</evidence>
<evidence type="ECO:0000259" key="8">
    <source>
        <dbReference type="Pfam" id="PF01120"/>
    </source>
</evidence>
<comment type="caution">
    <text evidence="9">The sequence shown here is derived from an EMBL/GenBank/DDBJ whole genome shotgun (WGS) entry which is preliminary data.</text>
</comment>
<dbReference type="EMBL" id="JACRSU010000001">
    <property type="protein sequence ID" value="MBC8539712.1"/>
    <property type="molecule type" value="Genomic_DNA"/>
</dbReference>
<evidence type="ECO:0000256" key="5">
    <source>
        <dbReference type="ARBA" id="ARBA00022801"/>
    </source>
</evidence>
<evidence type="ECO:0000256" key="2">
    <source>
        <dbReference type="ARBA" id="ARBA00007951"/>
    </source>
</evidence>
<dbReference type="SMART" id="SM00812">
    <property type="entry name" value="Alpha_L_fucos"/>
    <property type="match status" value="1"/>
</dbReference>
<evidence type="ECO:0000256" key="7">
    <source>
        <dbReference type="PIRSR" id="PIRSR001092-1"/>
    </source>
</evidence>
<keyword evidence="10" id="KW-1185">Reference proteome</keyword>
<dbReference type="GO" id="GO:0006004">
    <property type="term" value="P:fucose metabolic process"/>
    <property type="evidence" value="ECO:0007669"/>
    <property type="project" value="InterPro"/>
</dbReference>
<keyword evidence="4" id="KW-0732">Signal</keyword>
<dbReference type="Pfam" id="PF01120">
    <property type="entry name" value="Alpha_L_fucos"/>
    <property type="match status" value="1"/>
</dbReference>
<dbReference type="PANTHER" id="PTHR10030:SF37">
    <property type="entry name" value="ALPHA-L-FUCOSIDASE-RELATED"/>
    <property type="match status" value="1"/>
</dbReference>
<feature type="domain" description="Glycoside hydrolase family 29 N-terminal" evidence="8">
    <location>
        <begin position="3"/>
        <end position="292"/>
    </location>
</feature>
<dbReference type="InterPro" id="IPR017853">
    <property type="entry name" value="GH"/>
</dbReference>
<proteinExistence type="inferred from homology"/>
<dbReference type="Gene3D" id="3.20.20.80">
    <property type="entry name" value="Glycosidases"/>
    <property type="match status" value="1"/>
</dbReference>
<feature type="site" description="May be important for catalysis" evidence="7">
    <location>
        <position position="227"/>
    </location>
</feature>
<gene>
    <name evidence="9" type="ORF">H8698_01825</name>
</gene>
<evidence type="ECO:0000256" key="6">
    <source>
        <dbReference type="ARBA" id="ARBA00023295"/>
    </source>
</evidence>
<dbReference type="PANTHER" id="PTHR10030">
    <property type="entry name" value="ALPHA-L-FUCOSIDASE"/>
    <property type="match status" value="1"/>
</dbReference>
<dbReference type="GO" id="GO:0016139">
    <property type="term" value="P:glycoside catabolic process"/>
    <property type="evidence" value="ECO:0007669"/>
    <property type="project" value="TreeGrafter"/>
</dbReference>